<feature type="compositionally biased region" description="Acidic residues" evidence="1">
    <location>
        <begin position="42"/>
        <end position="55"/>
    </location>
</feature>
<feature type="region of interest" description="Disordered" evidence="1">
    <location>
        <begin position="33"/>
        <end position="55"/>
    </location>
</feature>
<dbReference type="AlphaFoldDB" id="A0A2P6REQ3"/>
<evidence type="ECO:0000256" key="1">
    <source>
        <dbReference type="SAM" id="MobiDB-lite"/>
    </source>
</evidence>
<sequence length="55" mass="6387">MKSSVIHCLGNGDRRRDKDEVEVVKSRVIHCLGDGDMHRDTDEEEHEDENADNMY</sequence>
<dbReference type="Gramene" id="PRQ44895">
    <property type="protein sequence ID" value="PRQ44895"/>
    <property type="gene ID" value="RchiOBHm_Chr3g0484241"/>
</dbReference>
<proteinExistence type="predicted"/>
<keyword evidence="3" id="KW-1185">Reference proteome</keyword>
<accession>A0A2P6REQ3</accession>
<evidence type="ECO:0000313" key="3">
    <source>
        <dbReference type="Proteomes" id="UP000238479"/>
    </source>
</evidence>
<name>A0A2P6REQ3_ROSCH</name>
<evidence type="ECO:0000313" key="2">
    <source>
        <dbReference type="EMBL" id="PRQ44895.1"/>
    </source>
</evidence>
<organism evidence="2 3">
    <name type="scientific">Rosa chinensis</name>
    <name type="common">China rose</name>
    <dbReference type="NCBI Taxonomy" id="74649"/>
    <lineage>
        <taxon>Eukaryota</taxon>
        <taxon>Viridiplantae</taxon>
        <taxon>Streptophyta</taxon>
        <taxon>Embryophyta</taxon>
        <taxon>Tracheophyta</taxon>
        <taxon>Spermatophyta</taxon>
        <taxon>Magnoliopsida</taxon>
        <taxon>eudicotyledons</taxon>
        <taxon>Gunneridae</taxon>
        <taxon>Pentapetalae</taxon>
        <taxon>rosids</taxon>
        <taxon>fabids</taxon>
        <taxon>Rosales</taxon>
        <taxon>Rosaceae</taxon>
        <taxon>Rosoideae</taxon>
        <taxon>Rosoideae incertae sedis</taxon>
        <taxon>Rosa</taxon>
    </lineage>
</organism>
<reference evidence="2 3" key="1">
    <citation type="journal article" date="2018" name="Nat. Genet.">
        <title>The Rosa genome provides new insights in the design of modern roses.</title>
        <authorList>
            <person name="Bendahmane M."/>
        </authorList>
    </citation>
    <scope>NUCLEOTIDE SEQUENCE [LARGE SCALE GENOMIC DNA]</scope>
    <source>
        <strain evidence="3">cv. Old Blush</strain>
    </source>
</reference>
<dbReference type="Proteomes" id="UP000238479">
    <property type="component" value="Chromosome 3"/>
</dbReference>
<protein>
    <submittedName>
        <fullName evidence="2">Uncharacterized protein</fullName>
    </submittedName>
</protein>
<dbReference type="EMBL" id="PDCK01000041">
    <property type="protein sequence ID" value="PRQ44895.1"/>
    <property type="molecule type" value="Genomic_DNA"/>
</dbReference>
<comment type="caution">
    <text evidence="2">The sequence shown here is derived from an EMBL/GenBank/DDBJ whole genome shotgun (WGS) entry which is preliminary data.</text>
</comment>
<gene>
    <name evidence="2" type="ORF">RchiOBHm_Chr3g0484241</name>
</gene>